<gene>
    <name evidence="4" type="ORF">BJY01DRAFT_240611</name>
</gene>
<keyword evidence="5" id="KW-1185">Reference proteome</keyword>
<evidence type="ECO:0000313" key="5">
    <source>
        <dbReference type="Proteomes" id="UP001610446"/>
    </source>
</evidence>
<proteinExistence type="predicted"/>
<accession>A0ABR4IPD8</accession>
<keyword evidence="2" id="KW-0560">Oxidoreductase</keyword>
<evidence type="ECO:0000259" key="3">
    <source>
        <dbReference type="Pfam" id="PF05368"/>
    </source>
</evidence>
<sequence>MAARNHISKITIVGAFGKNDRFMSEALLKTSKHTVTAIRRAMSETQLPEEVMTKKVDHGNLEMIVEALRGHEALVIILSGHAPKETEADLVRGTAEAGVEWILPNEWSADTGNEDLVNDLFFLQPKVPTRRLIDELGKSSFISVYTGCWYEWFLAMGPTSIRRAVAARLGLPIKPEGPNDKACLRNFKNNVVYVKSFTVSQKGILESALRVTGTKIDDWTIAKERSQGRYSTGVKELREGKRTGYAKFGYARVFFSDGSGDIKYKAP</sequence>
<evidence type="ECO:0000313" key="4">
    <source>
        <dbReference type="EMBL" id="KAL2829615.1"/>
    </source>
</evidence>
<protein>
    <recommendedName>
        <fullName evidence="3">NmrA-like domain-containing protein</fullName>
    </recommendedName>
</protein>
<dbReference type="Gene3D" id="3.40.50.720">
    <property type="entry name" value="NAD(P)-binding Rossmann-like Domain"/>
    <property type="match status" value="1"/>
</dbReference>
<reference evidence="4 5" key="1">
    <citation type="submission" date="2024-07" db="EMBL/GenBank/DDBJ databases">
        <title>Section-level genome sequencing and comparative genomics of Aspergillus sections Usti and Cavernicolus.</title>
        <authorList>
            <consortium name="Lawrence Berkeley National Laboratory"/>
            <person name="Nybo J.L."/>
            <person name="Vesth T.C."/>
            <person name="Theobald S."/>
            <person name="Frisvad J.C."/>
            <person name="Larsen T.O."/>
            <person name="Kjaerboelling I."/>
            <person name="Rothschild-Mancinelli K."/>
            <person name="Lyhne E.K."/>
            <person name="Kogle M.E."/>
            <person name="Barry K."/>
            <person name="Clum A."/>
            <person name="Na H."/>
            <person name="Ledsgaard L."/>
            <person name="Lin J."/>
            <person name="Lipzen A."/>
            <person name="Kuo A."/>
            <person name="Riley R."/>
            <person name="Mondo S."/>
            <person name="Labutti K."/>
            <person name="Haridas S."/>
            <person name="Pangalinan J."/>
            <person name="Salamov A.A."/>
            <person name="Simmons B.A."/>
            <person name="Magnuson J.K."/>
            <person name="Chen J."/>
            <person name="Drula E."/>
            <person name="Henrissat B."/>
            <person name="Wiebenga A."/>
            <person name="Lubbers R.J."/>
            <person name="Gomes A.C."/>
            <person name="Makela M.R."/>
            <person name="Stajich J."/>
            <person name="Grigoriev I.V."/>
            <person name="Mortensen U.H."/>
            <person name="De Vries R.P."/>
            <person name="Baker S.E."/>
            <person name="Andersen M.R."/>
        </authorList>
    </citation>
    <scope>NUCLEOTIDE SEQUENCE [LARGE SCALE GENOMIC DNA]</scope>
    <source>
        <strain evidence="4 5">CBS 123904</strain>
    </source>
</reference>
<dbReference type="Pfam" id="PF05368">
    <property type="entry name" value="NmrA"/>
    <property type="match status" value="1"/>
</dbReference>
<dbReference type="PANTHER" id="PTHR47706">
    <property type="entry name" value="NMRA-LIKE FAMILY PROTEIN"/>
    <property type="match status" value="1"/>
</dbReference>
<comment type="caution">
    <text evidence="4">The sequence shown here is derived from an EMBL/GenBank/DDBJ whole genome shotgun (WGS) entry which is preliminary data.</text>
</comment>
<dbReference type="Gene3D" id="3.90.25.10">
    <property type="entry name" value="UDP-galactose 4-epimerase, domain 1"/>
    <property type="match status" value="1"/>
</dbReference>
<dbReference type="SUPFAM" id="SSF51735">
    <property type="entry name" value="NAD(P)-binding Rossmann-fold domains"/>
    <property type="match status" value="1"/>
</dbReference>
<keyword evidence="1" id="KW-0521">NADP</keyword>
<dbReference type="InterPro" id="IPR036291">
    <property type="entry name" value="NAD(P)-bd_dom_sf"/>
</dbReference>
<dbReference type="Proteomes" id="UP001610446">
    <property type="component" value="Unassembled WGS sequence"/>
</dbReference>
<dbReference type="InterPro" id="IPR008030">
    <property type="entry name" value="NmrA-like"/>
</dbReference>
<evidence type="ECO:0000256" key="2">
    <source>
        <dbReference type="ARBA" id="ARBA00023002"/>
    </source>
</evidence>
<organism evidence="4 5">
    <name type="scientific">Aspergillus pseudoustus</name>
    <dbReference type="NCBI Taxonomy" id="1810923"/>
    <lineage>
        <taxon>Eukaryota</taxon>
        <taxon>Fungi</taxon>
        <taxon>Dikarya</taxon>
        <taxon>Ascomycota</taxon>
        <taxon>Pezizomycotina</taxon>
        <taxon>Eurotiomycetes</taxon>
        <taxon>Eurotiomycetidae</taxon>
        <taxon>Eurotiales</taxon>
        <taxon>Aspergillaceae</taxon>
        <taxon>Aspergillus</taxon>
        <taxon>Aspergillus subgen. Nidulantes</taxon>
    </lineage>
</organism>
<dbReference type="EMBL" id="JBFXLU010000327">
    <property type="protein sequence ID" value="KAL2829615.1"/>
    <property type="molecule type" value="Genomic_DNA"/>
</dbReference>
<evidence type="ECO:0000256" key="1">
    <source>
        <dbReference type="ARBA" id="ARBA00022857"/>
    </source>
</evidence>
<name>A0ABR4IPD8_9EURO</name>
<dbReference type="InterPro" id="IPR051609">
    <property type="entry name" value="NmrA/Isoflavone_reductase-like"/>
</dbReference>
<feature type="domain" description="NmrA-like" evidence="3">
    <location>
        <begin position="8"/>
        <end position="175"/>
    </location>
</feature>
<dbReference type="PANTHER" id="PTHR47706:SF7">
    <property type="entry name" value="CIPA-LIKE, PUTATIVE (AFU_ORTHOLOGUE AFUA_1G01630)-RELATED"/>
    <property type="match status" value="1"/>
</dbReference>